<keyword evidence="3" id="KW-1185">Reference proteome</keyword>
<organism evidence="2 3">
    <name type="scientific">Gossypium tomentosum</name>
    <name type="common">Hawaiian cotton</name>
    <name type="synonym">Gossypium sandvicense</name>
    <dbReference type="NCBI Taxonomy" id="34277"/>
    <lineage>
        <taxon>Eukaryota</taxon>
        <taxon>Viridiplantae</taxon>
        <taxon>Streptophyta</taxon>
        <taxon>Embryophyta</taxon>
        <taxon>Tracheophyta</taxon>
        <taxon>Spermatophyta</taxon>
        <taxon>Magnoliopsida</taxon>
        <taxon>eudicotyledons</taxon>
        <taxon>Gunneridae</taxon>
        <taxon>Pentapetalae</taxon>
        <taxon>rosids</taxon>
        <taxon>malvids</taxon>
        <taxon>Malvales</taxon>
        <taxon>Malvaceae</taxon>
        <taxon>Malvoideae</taxon>
        <taxon>Gossypium</taxon>
    </lineage>
</organism>
<evidence type="ECO:0000313" key="2">
    <source>
        <dbReference type="EMBL" id="TYH83948.1"/>
    </source>
</evidence>
<dbReference type="Proteomes" id="UP000322667">
    <property type="component" value="Chromosome D02"/>
</dbReference>
<evidence type="ECO:0000256" key="1">
    <source>
        <dbReference type="SAM" id="MobiDB-lite"/>
    </source>
</evidence>
<reference evidence="2 3" key="1">
    <citation type="submission" date="2019-07" db="EMBL/GenBank/DDBJ databases">
        <title>WGS assembly of Gossypium tomentosum.</title>
        <authorList>
            <person name="Chen Z.J."/>
            <person name="Sreedasyam A."/>
            <person name="Ando A."/>
            <person name="Song Q."/>
            <person name="De L."/>
            <person name="Hulse-Kemp A."/>
            <person name="Ding M."/>
            <person name="Ye W."/>
            <person name="Kirkbride R."/>
            <person name="Jenkins J."/>
            <person name="Plott C."/>
            <person name="Lovell J."/>
            <person name="Lin Y.-M."/>
            <person name="Vaughn R."/>
            <person name="Liu B."/>
            <person name="Li W."/>
            <person name="Simpson S."/>
            <person name="Scheffler B."/>
            <person name="Saski C."/>
            <person name="Grover C."/>
            <person name="Hu G."/>
            <person name="Conover J."/>
            <person name="Carlson J."/>
            <person name="Shu S."/>
            <person name="Boston L."/>
            <person name="Williams M."/>
            <person name="Peterson D."/>
            <person name="Mcgee K."/>
            <person name="Jones D."/>
            <person name="Wendel J."/>
            <person name="Stelly D."/>
            <person name="Grimwood J."/>
            <person name="Schmutz J."/>
        </authorList>
    </citation>
    <scope>NUCLEOTIDE SEQUENCE [LARGE SCALE GENOMIC DNA]</scope>
    <source>
        <strain evidence="2">7179.01</strain>
    </source>
</reference>
<dbReference type="AlphaFoldDB" id="A0A5D2LY10"/>
<proteinExistence type="predicted"/>
<feature type="region of interest" description="Disordered" evidence="1">
    <location>
        <begin position="29"/>
        <end position="51"/>
    </location>
</feature>
<dbReference type="EMBL" id="CM017624">
    <property type="protein sequence ID" value="TYH83948.1"/>
    <property type="molecule type" value="Genomic_DNA"/>
</dbReference>
<name>A0A5D2LY10_GOSTO</name>
<protein>
    <submittedName>
        <fullName evidence="2">Uncharacterized protein</fullName>
    </submittedName>
</protein>
<gene>
    <name evidence="2" type="ORF">ES332_D02G166000v1</name>
</gene>
<accession>A0A5D2LY10</accession>
<evidence type="ECO:0000313" key="3">
    <source>
        <dbReference type="Proteomes" id="UP000322667"/>
    </source>
</evidence>
<sequence length="72" mass="8690">MKKKKNNKFFSLRSQRVVLRRWKPKNLGFSSGGAARETKKRKREYKTKFQKNENQKQLRELDEDELMVLEGC</sequence>